<dbReference type="RefSeq" id="WP_012162071.1">
    <property type="nucleotide sequence ID" value="NC_009925.1"/>
</dbReference>
<sequence length="165" mass="19416">MELPDLIRLNQLVRGTIDFVGFERWFKEVSASEQRTLIHTLSELAHQAGIDDDVFMTAVTHAELSDDDPTVKHIQSMRRDDGMTAFRIYQWIESISETELHQHLRFFVSLFGTAEGRIFSDEREESCNHWWHRDLLDDRVVQDLLSDPQFYRTSMKDDARIKNSD</sequence>
<proteinExistence type="predicted"/>
<keyword evidence="2" id="KW-1185">Reference proteome</keyword>
<protein>
    <submittedName>
        <fullName evidence="1">Uncharacterized protein</fullName>
    </submittedName>
</protein>
<dbReference type="KEGG" id="amr:AM1_1521"/>
<dbReference type="eggNOG" id="ENOG5032YY4">
    <property type="taxonomic scope" value="Bacteria"/>
</dbReference>
<dbReference type="STRING" id="329726.AM1_1521"/>
<evidence type="ECO:0000313" key="1">
    <source>
        <dbReference type="EMBL" id="ABW26546.1"/>
    </source>
</evidence>
<dbReference type="Pfam" id="PF19383">
    <property type="entry name" value="DUF5958"/>
    <property type="match status" value="1"/>
</dbReference>
<evidence type="ECO:0000313" key="2">
    <source>
        <dbReference type="Proteomes" id="UP000000268"/>
    </source>
</evidence>
<reference evidence="1 2" key="1">
    <citation type="journal article" date="2008" name="Proc. Natl. Acad. Sci. U.S.A.">
        <title>Niche adaptation and genome expansion in the chlorophyll d-producing cyanobacterium Acaryochloris marina.</title>
        <authorList>
            <person name="Swingley W.D."/>
            <person name="Chen M."/>
            <person name="Cheung P.C."/>
            <person name="Conrad A.L."/>
            <person name="Dejesa L.C."/>
            <person name="Hao J."/>
            <person name="Honchak B.M."/>
            <person name="Karbach L.E."/>
            <person name="Kurdoglu A."/>
            <person name="Lahiri S."/>
            <person name="Mastrian S.D."/>
            <person name="Miyashita H."/>
            <person name="Page L."/>
            <person name="Ramakrishna P."/>
            <person name="Satoh S."/>
            <person name="Sattley W.M."/>
            <person name="Shimada Y."/>
            <person name="Taylor H.L."/>
            <person name="Tomo T."/>
            <person name="Tsuchiya T."/>
            <person name="Wang Z.T."/>
            <person name="Raymond J."/>
            <person name="Mimuro M."/>
            <person name="Blankenship R.E."/>
            <person name="Touchman J.W."/>
        </authorList>
    </citation>
    <scope>NUCLEOTIDE SEQUENCE [LARGE SCALE GENOMIC DNA]</scope>
    <source>
        <strain evidence="2">MBIC 11017</strain>
    </source>
</reference>
<dbReference type="AlphaFoldDB" id="B0C911"/>
<dbReference type="Proteomes" id="UP000000268">
    <property type="component" value="Chromosome"/>
</dbReference>
<gene>
    <name evidence="1" type="ordered locus">AM1_1521</name>
</gene>
<accession>B0C911</accession>
<dbReference type="OrthoDB" id="456541at2"/>
<dbReference type="HOGENOM" id="CLU_1607257_0_0_3"/>
<name>B0C911_ACAM1</name>
<dbReference type="InterPro" id="IPR046002">
    <property type="entry name" value="DUF5958"/>
</dbReference>
<dbReference type="EMBL" id="CP000828">
    <property type="protein sequence ID" value="ABW26546.1"/>
    <property type="molecule type" value="Genomic_DNA"/>
</dbReference>
<organism evidence="1 2">
    <name type="scientific">Acaryochloris marina (strain MBIC 11017)</name>
    <dbReference type="NCBI Taxonomy" id="329726"/>
    <lineage>
        <taxon>Bacteria</taxon>
        <taxon>Bacillati</taxon>
        <taxon>Cyanobacteriota</taxon>
        <taxon>Cyanophyceae</taxon>
        <taxon>Acaryochloridales</taxon>
        <taxon>Acaryochloridaceae</taxon>
        <taxon>Acaryochloris</taxon>
    </lineage>
</organism>